<dbReference type="InterPro" id="IPR010260">
    <property type="entry name" value="AlpA"/>
</dbReference>
<feature type="region of interest" description="Disordered" evidence="1">
    <location>
        <begin position="67"/>
        <end position="91"/>
    </location>
</feature>
<feature type="compositionally biased region" description="Polar residues" evidence="1">
    <location>
        <begin position="73"/>
        <end position="91"/>
    </location>
</feature>
<organism evidence="2 3">
    <name type="scientific">Candidatus Thiodiazotropha endoloripes</name>
    <dbReference type="NCBI Taxonomy" id="1818881"/>
    <lineage>
        <taxon>Bacteria</taxon>
        <taxon>Pseudomonadati</taxon>
        <taxon>Pseudomonadota</taxon>
        <taxon>Gammaproteobacteria</taxon>
        <taxon>Chromatiales</taxon>
        <taxon>Sedimenticolaceae</taxon>
        <taxon>Candidatus Thiodiazotropha</taxon>
    </lineage>
</organism>
<reference evidence="2 3" key="1">
    <citation type="submission" date="2016-03" db="EMBL/GenBank/DDBJ databases">
        <title>Chemosynthetic sulphur-oxidizing symbionts of marine invertebrate animals are capable of nitrogen fixation.</title>
        <authorList>
            <person name="Petersen J.M."/>
            <person name="Kemper A."/>
            <person name="Gruber-Vodicka H."/>
            <person name="Cardini U."/>
            <person name="Geest Mvander."/>
            <person name="Kleiner M."/>
            <person name="Bulgheresi S."/>
            <person name="Fussmann M."/>
            <person name="Herbold C."/>
            <person name="Seah B.K.B."/>
            <person name="Antony C.Paul."/>
            <person name="Liu D."/>
            <person name="Belitz A."/>
            <person name="Weber M."/>
        </authorList>
    </citation>
    <scope>NUCLEOTIDE SEQUENCE [LARGE SCALE GENOMIC DNA]</scope>
    <source>
        <strain evidence="2">G_D</strain>
    </source>
</reference>
<evidence type="ECO:0000313" key="3">
    <source>
        <dbReference type="Proteomes" id="UP000094849"/>
    </source>
</evidence>
<dbReference type="Gene3D" id="1.10.238.160">
    <property type="match status" value="1"/>
</dbReference>
<protein>
    <submittedName>
        <fullName evidence="2">Uncharacterized protein</fullName>
    </submittedName>
</protein>
<dbReference type="Pfam" id="PF05930">
    <property type="entry name" value="Phage_AlpA"/>
    <property type="match status" value="1"/>
</dbReference>
<comment type="caution">
    <text evidence="2">The sequence shown here is derived from an EMBL/GenBank/DDBJ whole genome shotgun (WGS) entry which is preliminary data.</text>
</comment>
<evidence type="ECO:0000313" key="2">
    <source>
        <dbReference type="EMBL" id="ODB97553.1"/>
    </source>
</evidence>
<proteinExistence type="predicted"/>
<dbReference type="STRING" id="1818881.A3196_12785"/>
<gene>
    <name evidence="2" type="ORF">A3196_12785</name>
</gene>
<dbReference type="EMBL" id="LVJZ01000003">
    <property type="protein sequence ID" value="ODB97553.1"/>
    <property type="molecule type" value="Genomic_DNA"/>
</dbReference>
<dbReference type="AlphaFoldDB" id="A0A1E2US22"/>
<accession>A0A1E2US22</accession>
<name>A0A1E2US22_9GAMM</name>
<dbReference type="RefSeq" id="WP_069014339.1">
    <property type="nucleotide sequence ID" value="NZ_LVJW01000003.1"/>
</dbReference>
<sequence length="91" mass="10195">MQQSKDLATLPEDALIRIKDVLRLYPISKSGWFKGIQDGKYPKPIKLGGRVSAWRVGDILNLVRNISGEKENNNQGKRTIKDQNTSTDQAA</sequence>
<dbReference type="OrthoDB" id="5298532at2"/>
<evidence type="ECO:0000256" key="1">
    <source>
        <dbReference type="SAM" id="MobiDB-lite"/>
    </source>
</evidence>
<dbReference type="Proteomes" id="UP000094849">
    <property type="component" value="Unassembled WGS sequence"/>
</dbReference>
<keyword evidence="3" id="KW-1185">Reference proteome</keyword>